<evidence type="ECO:0000313" key="3">
    <source>
        <dbReference type="Proteomes" id="UP000003789"/>
    </source>
</evidence>
<evidence type="ECO:0000256" key="1">
    <source>
        <dbReference type="SAM" id="SignalP"/>
    </source>
</evidence>
<proteinExistence type="predicted"/>
<gene>
    <name evidence="2" type="ORF">P3TCK_15180</name>
</gene>
<reference evidence="2 3" key="1">
    <citation type="submission" date="2006-03" db="EMBL/GenBank/DDBJ databases">
        <authorList>
            <person name="Bartlett D.H."/>
            <person name="Valle G."/>
            <person name="Lauro F.M."/>
            <person name="Vezzi A."/>
            <person name="Simonato F."/>
            <person name="Eloe E."/>
            <person name="Vitulo N."/>
            <person name="Stratton T.K."/>
            <person name="D'angelo M."/>
            <person name="Ferriera S."/>
            <person name="Johnson J."/>
            <person name="Kravitz S."/>
            <person name="Beeson K."/>
            <person name="Sutton G."/>
            <person name="Rogers Y."/>
            <person name="Friedman R."/>
            <person name="Frazier M."/>
            <person name="Venter J.C."/>
        </authorList>
    </citation>
    <scope>NUCLEOTIDE SEQUENCE [LARGE SCALE GENOMIC DNA]</scope>
    <source>
        <strain evidence="2 3">3TCK</strain>
    </source>
</reference>
<comment type="caution">
    <text evidence="2">The sequence shown here is derived from an EMBL/GenBank/DDBJ whole genome shotgun (WGS) entry which is preliminary data.</text>
</comment>
<feature type="chain" id="PRO_5004198237" evidence="1">
    <location>
        <begin position="25"/>
        <end position="66"/>
    </location>
</feature>
<keyword evidence="1" id="KW-0732">Signal</keyword>
<feature type="signal peptide" evidence="1">
    <location>
        <begin position="1"/>
        <end position="24"/>
    </location>
</feature>
<name>Q1Z7E8_9GAMM</name>
<organism evidence="2 3">
    <name type="scientific">Photobacterium profundum 3TCK</name>
    <dbReference type="NCBI Taxonomy" id="314280"/>
    <lineage>
        <taxon>Bacteria</taxon>
        <taxon>Pseudomonadati</taxon>
        <taxon>Pseudomonadota</taxon>
        <taxon>Gammaproteobacteria</taxon>
        <taxon>Vibrionales</taxon>
        <taxon>Vibrionaceae</taxon>
        <taxon>Photobacterium</taxon>
    </lineage>
</organism>
<dbReference type="HOGENOM" id="CLU_2827427_0_0_6"/>
<sequence>MKSKLTFLASSLFMVLLLSSPVSASSSGGNGGGFGQTYCKLPSGETVFVPWFNCRTLGGKGNPADF</sequence>
<evidence type="ECO:0000313" key="2">
    <source>
        <dbReference type="EMBL" id="EAS44511.1"/>
    </source>
</evidence>
<dbReference type="EMBL" id="AAPH01000004">
    <property type="protein sequence ID" value="EAS44511.1"/>
    <property type="molecule type" value="Genomic_DNA"/>
</dbReference>
<dbReference type="AlphaFoldDB" id="Q1Z7E8"/>
<accession>Q1Z7E8</accession>
<protein>
    <submittedName>
        <fullName evidence="2">Uncharacterized protein</fullName>
    </submittedName>
</protein>
<dbReference type="RefSeq" id="WP_006230931.1">
    <property type="nucleotide sequence ID" value="NZ_CH724135.1"/>
</dbReference>
<dbReference type="Proteomes" id="UP000003789">
    <property type="component" value="Unassembled WGS sequence"/>
</dbReference>
<dbReference type="OrthoDB" id="5830073at2"/>